<gene>
    <name evidence="2" type="ORF">DFH08DRAFT_961740</name>
</gene>
<dbReference type="EMBL" id="JARIHO010000021">
    <property type="protein sequence ID" value="KAJ7346298.1"/>
    <property type="molecule type" value="Genomic_DNA"/>
</dbReference>
<proteinExistence type="predicted"/>
<name>A0AAD6ZYZ6_9AGAR</name>
<organism evidence="2 3">
    <name type="scientific">Mycena albidolilacea</name>
    <dbReference type="NCBI Taxonomy" id="1033008"/>
    <lineage>
        <taxon>Eukaryota</taxon>
        <taxon>Fungi</taxon>
        <taxon>Dikarya</taxon>
        <taxon>Basidiomycota</taxon>
        <taxon>Agaricomycotina</taxon>
        <taxon>Agaricomycetes</taxon>
        <taxon>Agaricomycetidae</taxon>
        <taxon>Agaricales</taxon>
        <taxon>Marasmiineae</taxon>
        <taxon>Mycenaceae</taxon>
        <taxon>Mycena</taxon>
    </lineage>
</organism>
<evidence type="ECO:0000259" key="1">
    <source>
        <dbReference type="Pfam" id="PF00975"/>
    </source>
</evidence>
<dbReference type="GO" id="GO:0016787">
    <property type="term" value="F:hydrolase activity"/>
    <property type="evidence" value="ECO:0007669"/>
    <property type="project" value="UniProtKB-KW"/>
</dbReference>
<reference evidence="2" key="1">
    <citation type="submission" date="2023-03" db="EMBL/GenBank/DDBJ databases">
        <title>Massive genome expansion in bonnet fungi (Mycena s.s.) driven by repeated elements and novel gene families across ecological guilds.</title>
        <authorList>
            <consortium name="Lawrence Berkeley National Laboratory"/>
            <person name="Harder C.B."/>
            <person name="Miyauchi S."/>
            <person name="Viragh M."/>
            <person name="Kuo A."/>
            <person name="Thoen E."/>
            <person name="Andreopoulos B."/>
            <person name="Lu D."/>
            <person name="Skrede I."/>
            <person name="Drula E."/>
            <person name="Henrissat B."/>
            <person name="Morin E."/>
            <person name="Kohler A."/>
            <person name="Barry K."/>
            <person name="LaButti K."/>
            <person name="Morin E."/>
            <person name="Salamov A."/>
            <person name="Lipzen A."/>
            <person name="Mereny Z."/>
            <person name="Hegedus B."/>
            <person name="Baldrian P."/>
            <person name="Stursova M."/>
            <person name="Weitz H."/>
            <person name="Taylor A."/>
            <person name="Grigoriev I.V."/>
            <person name="Nagy L.G."/>
            <person name="Martin F."/>
            <person name="Kauserud H."/>
        </authorList>
    </citation>
    <scope>NUCLEOTIDE SEQUENCE</scope>
    <source>
        <strain evidence="2">CBHHK002</strain>
    </source>
</reference>
<dbReference type="Pfam" id="PF00975">
    <property type="entry name" value="Thioesterase"/>
    <property type="match status" value="1"/>
</dbReference>
<evidence type="ECO:0000313" key="3">
    <source>
        <dbReference type="Proteomes" id="UP001218218"/>
    </source>
</evidence>
<dbReference type="Proteomes" id="UP001218218">
    <property type="component" value="Unassembled WGS sequence"/>
</dbReference>
<dbReference type="Gene3D" id="3.40.50.1820">
    <property type="entry name" value="alpha/beta hydrolase"/>
    <property type="match status" value="1"/>
</dbReference>
<dbReference type="SUPFAM" id="SSF53474">
    <property type="entry name" value="alpha/beta-Hydrolases"/>
    <property type="match status" value="1"/>
</dbReference>
<feature type="domain" description="Thioesterase" evidence="1">
    <location>
        <begin position="68"/>
        <end position="188"/>
    </location>
</feature>
<protein>
    <submittedName>
        <fullName evidence="2">Alpha/Beta hydrolase protein</fullName>
    </submittedName>
</protein>
<dbReference type="InterPro" id="IPR001031">
    <property type="entry name" value="Thioesterase"/>
</dbReference>
<dbReference type="AlphaFoldDB" id="A0AAD6ZYZ6"/>
<dbReference type="InterPro" id="IPR029058">
    <property type="entry name" value="AB_hydrolase_fold"/>
</dbReference>
<evidence type="ECO:0000313" key="2">
    <source>
        <dbReference type="EMBL" id="KAJ7346298.1"/>
    </source>
</evidence>
<comment type="caution">
    <text evidence="2">The sequence shown here is derived from an EMBL/GenBank/DDBJ whole genome shotgun (WGS) entry which is preliminary data.</text>
</comment>
<keyword evidence="2" id="KW-0378">Hydrolase</keyword>
<sequence>MPIGIPNRPSTLNLGHGTDTIVKLVQGGTEPPLIMLHSKSEFHFYLVPELTMLKSLFTTGFWAIQVTPDAPLHSIPAQAEFYFEKIKEEQPRGPYRLAAVSATSIVLVELARIFEAQGDSVIQLAFIDHFPSLLICPEIGIQGDQEYPLDDPRTRRAFITNSFHSAATFLRNDGYGTSQKRRKQTQMLLAAFYGGEPTNHFAKINTSVMERYLGAVFDFLVSMAADRVEPTELMATLAAWLGSVRAVRAVAQVYIASTGVVLEVPPQHRLEWADLGARKCIEHPRVVFLEGGHFEILSNPELVRGLQAGFTLVEAKL</sequence>
<accession>A0AAD6ZYZ6</accession>
<keyword evidence="3" id="KW-1185">Reference proteome</keyword>